<dbReference type="Proteomes" id="UP001629058">
    <property type="component" value="Unassembled WGS sequence"/>
</dbReference>
<evidence type="ECO:0000313" key="3">
    <source>
        <dbReference type="Proteomes" id="UP001629058"/>
    </source>
</evidence>
<name>A0ABW8Y730_9FLAO</name>
<evidence type="ECO:0000313" key="2">
    <source>
        <dbReference type="EMBL" id="MFL9835175.1"/>
    </source>
</evidence>
<sequence>MFFLFGTGKSTLKNQYRLTNCECPVCHQQNTMIAGTIAKYAHFFFIPVIPTSRLSIAVCSSCNSKFVLENKQFTPEMEQSFESQQKVNPNSRPVWHGCGCFIILLAIIFLIGSLIIGWFKSKDEPEKPIDKRKAMLKKDLEKVTSKPTLETDSTSFYIKECFDIMLEGKVNSKEVDYYSKVNGDKILILIDIDDLKKVQSSSRYHLIEYVTECLNMHEGYHDKQLYIGVDGMWNMVLVSTPNGSDTSGKFADEELLYPFYDESQNMIEAVEIKAEKKKK</sequence>
<evidence type="ECO:0008006" key="4">
    <source>
        <dbReference type="Google" id="ProtNLM"/>
    </source>
</evidence>
<reference evidence="2 3" key="1">
    <citation type="submission" date="2024-06" db="EMBL/GenBank/DDBJ databases">
        <authorList>
            <person name="Kaempfer P."/>
            <person name="Viver T."/>
        </authorList>
    </citation>
    <scope>NUCLEOTIDE SEQUENCE [LARGE SCALE GENOMIC DNA]</scope>
    <source>
        <strain evidence="2 3">ST-37</strain>
    </source>
</reference>
<accession>A0ABW8Y730</accession>
<protein>
    <recommendedName>
        <fullName evidence="4">Zinc-ribbon 15 domain-containing protein</fullName>
    </recommendedName>
</protein>
<keyword evidence="3" id="KW-1185">Reference proteome</keyword>
<feature type="transmembrane region" description="Helical" evidence="1">
    <location>
        <begin position="94"/>
        <end position="119"/>
    </location>
</feature>
<gene>
    <name evidence="2" type="ORF">ABS765_14195</name>
</gene>
<keyword evidence="1" id="KW-0472">Membrane</keyword>
<comment type="caution">
    <text evidence="2">The sequence shown here is derived from an EMBL/GenBank/DDBJ whole genome shotgun (WGS) entry which is preliminary data.</text>
</comment>
<keyword evidence="1" id="KW-1133">Transmembrane helix</keyword>
<proteinExistence type="predicted"/>
<evidence type="ECO:0000256" key="1">
    <source>
        <dbReference type="SAM" id="Phobius"/>
    </source>
</evidence>
<dbReference type="RefSeq" id="WP_408091658.1">
    <property type="nucleotide sequence ID" value="NZ_JBELPY010000010.1"/>
</dbReference>
<dbReference type="EMBL" id="JBELPY010000010">
    <property type="protein sequence ID" value="MFL9835175.1"/>
    <property type="molecule type" value="Genomic_DNA"/>
</dbReference>
<keyword evidence="1" id="KW-0812">Transmembrane</keyword>
<organism evidence="2 3">
    <name type="scientific">Chryseobacterium terrae</name>
    <dbReference type="NCBI Taxonomy" id="3163299"/>
    <lineage>
        <taxon>Bacteria</taxon>
        <taxon>Pseudomonadati</taxon>
        <taxon>Bacteroidota</taxon>
        <taxon>Flavobacteriia</taxon>
        <taxon>Flavobacteriales</taxon>
        <taxon>Weeksellaceae</taxon>
        <taxon>Chryseobacterium group</taxon>
        <taxon>Chryseobacterium</taxon>
    </lineage>
</organism>